<evidence type="ECO:0000313" key="5">
    <source>
        <dbReference type="EMBL" id="TVY83336.1"/>
    </source>
</evidence>
<dbReference type="OrthoDB" id="408631at2759"/>
<accession>A0A8T9CDL4</accession>
<dbReference type="GO" id="GO:0016787">
    <property type="term" value="F:hydrolase activity"/>
    <property type="evidence" value="ECO:0007669"/>
    <property type="project" value="UniProtKB-KW"/>
</dbReference>
<evidence type="ECO:0000259" key="4">
    <source>
        <dbReference type="Pfam" id="PF00135"/>
    </source>
</evidence>
<dbReference type="Pfam" id="PF00135">
    <property type="entry name" value="COesterase"/>
    <property type="match status" value="2"/>
</dbReference>
<evidence type="ECO:0000256" key="3">
    <source>
        <dbReference type="RuleBase" id="RU361235"/>
    </source>
</evidence>
<dbReference type="PROSITE" id="PS00122">
    <property type="entry name" value="CARBOXYLESTERASE_B_1"/>
    <property type="match status" value="1"/>
</dbReference>
<dbReference type="EC" id="3.1.1.-" evidence="3"/>
<feature type="signal peptide" evidence="3">
    <location>
        <begin position="1"/>
        <end position="26"/>
    </location>
</feature>
<evidence type="ECO:0000256" key="1">
    <source>
        <dbReference type="ARBA" id="ARBA00005964"/>
    </source>
</evidence>
<dbReference type="InterPro" id="IPR050309">
    <property type="entry name" value="Type-B_Carboxylest/Lipase"/>
</dbReference>
<gene>
    <name evidence="5" type="primary">LIP1_2</name>
    <name evidence="5" type="ORF">LSUE1_G002079</name>
</gene>
<name>A0A8T9CDL4_9HELO</name>
<feature type="chain" id="PRO_5035967039" description="Carboxylic ester hydrolase" evidence="3">
    <location>
        <begin position="27"/>
        <end position="503"/>
    </location>
</feature>
<sequence length="503" mass="55072">MFINYFPEKLLRFVILLAYISGLVSAFDITEVDTPVGKIHGTIINNTPLVTQFLGIPFAQPPLGPLRWLPPKPKSPVASINATTFGPSCPQYWTSLPQVYNTDVPGFLVYGPTSEDCLTLNIWAPSGSRFKLPVIVWLYGGSFQTGGGSVLYQIPSQWVERSQGHIVVGINYRLNIFGFPNAAGLNSNELNLGLLDQRFGLEWIRANIGFFGGDPSRIILWGQSAGAMSADYYDFAYFHDPIISGLILDSGTALLPLGTDDPTHSNFTFMATYFGCGPTFSPKAELDCMRNVSSYDLELFLDAYQDDFTQPMITFYPVVDNRTKFENYTKRALAGNFARIPAIIGTNADEAASLLPWDPLLGPTPTNVAILTQSNFLCLASQTTKNRYHANVPTWRYLYAGNFTNLSPRPWEGAYHASELPMIFGTAGAASTSFQNATSAKMQDLWLAFARDPYRGLLLQGWAPYMPNGTAAQFGQLGSGGNLVDTIGIDALEAPCAFGTTPI</sequence>
<feature type="domain" description="Carboxylesterase type B" evidence="4">
    <location>
        <begin position="368"/>
        <end position="465"/>
    </location>
</feature>
<dbReference type="InterPro" id="IPR002018">
    <property type="entry name" value="CarbesteraseB"/>
</dbReference>
<feature type="domain" description="Carboxylesterase type B" evidence="4">
    <location>
        <begin position="30"/>
        <end position="355"/>
    </location>
</feature>
<dbReference type="InterPro" id="IPR029058">
    <property type="entry name" value="AB_hydrolase_fold"/>
</dbReference>
<dbReference type="PANTHER" id="PTHR11559">
    <property type="entry name" value="CARBOXYLESTERASE"/>
    <property type="match status" value="1"/>
</dbReference>
<keyword evidence="2 3" id="KW-0378">Hydrolase</keyword>
<dbReference type="Gene3D" id="3.40.50.1820">
    <property type="entry name" value="alpha/beta hydrolase"/>
    <property type="match status" value="2"/>
</dbReference>
<dbReference type="InterPro" id="IPR019826">
    <property type="entry name" value="Carboxylesterase_B_AS"/>
</dbReference>
<comment type="similarity">
    <text evidence="1 3">Belongs to the type-B carboxylesterase/lipase family.</text>
</comment>
<keyword evidence="3" id="KW-0732">Signal</keyword>
<evidence type="ECO:0000313" key="6">
    <source>
        <dbReference type="Proteomes" id="UP000469558"/>
    </source>
</evidence>
<organism evidence="5 6">
    <name type="scientific">Lachnellula suecica</name>
    <dbReference type="NCBI Taxonomy" id="602035"/>
    <lineage>
        <taxon>Eukaryota</taxon>
        <taxon>Fungi</taxon>
        <taxon>Dikarya</taxon>
        <taxon>Ascomycota</taxon>
        <taxon>Pezizomycotina</taxon>
        <taxon>Leotiomycetes</taxon>
        <taxon>Helotiales</taxon>
        <taxon>Lachnaceae</taxon>
        <taxon>Lachnellula</taxon>
    </lineage>
</organism>
<dbReference type="PROSITE" id="PS00941">
    <property type="entry name" value="CARBOXYLESTERASE_B_2"/>
    <property type="match status" value="1"/>
</dbReference>
<dbReference type="Proteomes" id="UP000469558">
    <property type="component" value="Unassembled WGS sequence"/>
</dbReference>
<proteinExistence type="inferred from homology"/>
<evidence type="ECO:0000256" key="2">
    <source>
        <dbReference type="ARBA" id="ARBA00022801"/>
    </source>
</evidence>
<keyword evidence="6" id="KW-1185">Reference proteome</keyword>
<dbReference type="AlphaFoldDB" id="A0A8T9CDL4"/>
<dbReference type="EMBL" id="QGMK01000202">
    <property type="protein sequence ID" value="TVY83336.1"/>
    <property type="molecule type" value="Genomic_DNA"/>
</dbReference>
<comment type="caution">
    <text evidence="5">The sequence shown here is derived from an EMBL/GenBank/DDBJ whole genome shotgun (WGS) entry which is preliminary data.</text>
</comment>
<dbReference type="InterPro" id="IPR019819">
    <property type="entry name" value="Carboxylesterase_B_CS"/>
</dbReference>
<dbReference type="SUPFAM" id="SSF53474">
    <property type="entry name" value="alpha/beta-Hydrolases"/>
    <property type="match status" value="1"/>
</dbReference>
<reference evidence="5 6" key="1">
    <citation type="submission" date="2018-05" db="EMBL/GenBank/DDBJ databases">
        <title>Genome sequencing and assembly of the regulated plant pathogen Lachnellula willkommii and related sister species for the development of diagnostic species identification markers.</title>
        <authorList>
            <person name="Giroux E."/>
            <person name="Bilodeau G."/>
        </authorList>
    </citation>
    <scope>NUCLEOTIDE SEQUENCE [LARGE SCALE GENOMIC DNA]</scope>
    <source>
        <strain evidence="5 6">CBS 268.59</strain>
    </source>
</reference>
<protein>
    <recommendedName>
        <fullName evidence="3">Carboxylic ester hydrolase</fullName>
        <ecNumber evidence="3">3.1.1.-</ecNumber>
    </recommendedName>
</protein>